<protein>
    <submittedName>
        <fullName evidence="2">Uncharacterized protein</fullName>
    </submittedName>
</protein>
<feature type="transmembrane region" description="Helical" evidence="1">
    <location>
        <begin position="215"/>
        <end position="235"/>
    </location>
</feature>
<keyword evidence="1" id="KW-1133">Transmembrane helix</keyword>
<evidence type="ECO:0000313" key="2">
    <source>
        <dbReference type="EMBL" id="SHG38433.1"/>
    </source>
</evidence>
<organism evidence="2 3">
    <name type="scientific">Pedobacter caeni</name>
    <dbReference type="NCBI Taxonomy" id="288992"/>
    <lineage>
        <taxon>Bacteria</taxon>
        <taxon>Pseudomonadati</taxon>
        <taxon>Bacteroidota</taxon>
        <taxon>Sphingobacteriia</taxon>
        <taxon>Sphingobacteriales</taxon>
        <taxon>Sphingobacteriaceae</taxon>
        <taxon>Pedobacter</taxon>
    </lineage>
</organism>
<dbReference type="RefSeq" id="WP_073234797.1">
    <property type="nucleotide sequence ID" value="NZ_FQUQ01000005.1"/>
</dbReference>
<evidence type="ECO:0000313" key="3">
    <source>
        <dbReference type="Proteomes" id="UP000184287"/>
    </source>
</evidence>
<dbReference type="EMBL" id="FQUQ01000005">
    <property type="protein sequence ID" value="SHG38433.1"/>
    <property type="molecule type" value="Genomic_DNA"/>
</dbReference>
<sequence length="264" mass="30462">MGHRTYLIKTSKDKSKELFEANNSIPFFWLTLIDLDTVEKTEPEMIKVDNLNEEQYEAYAEQDSSSTTLKISKTDFLKNAAEGAKFINKHFSKETALYHDFISYLDLTFDNNDVLELALMEMADFSDIHLLIKSLKEEINAIKNDNANEVAYHIDGNIFSNLTGYDRFLSDKFKNHSTDYRIACDNEDLARDIARRKNIDTQQQTIQKEKRSNNYTGFLMLFIGLIFMCACVFMITKEGITLQTISTLIFCLAILAGGYFKLRH</sequence>
<accession>A0A1M5JEG1</accession>
<keyword evidence="1" id="KW-0472">Membrane</keyword>
<dbReference type="Proteomes" id="UP000184287">
    <property type="component" value="Unassembled WGS sequence"/>
</dbReference>
<gene>
    <name evidence="2" type="ORF">SAMN04488522_105298</name>
</gene>
<keyword evidence="1" id="KW-0812">Transmembrane</keyword>
<feature type="transmembrane region" description="Helical" evidence="1">
    <location>
        <begin position="241"/>
        <end position="260"/>
    </location>
</feature>
<name>A0A1M5JEG1_9SPHI</name>
<keyword evidence="3" id="KW-1185">Reference proteome</keyword>
<reference evidence="3" key="1">
    <citation type="submission" date="2016-11" db="EMBL/GenBank/DDBJ databases">
        <authorList>
            <person name="Varghese N."/>
            <person name="Submissions S."/>
        </authorList>
    </citation>
    <scope>NUCLEOTIDE SEQUENCE [LARGE SCALE GENOMIC DNA]</scope>
    <source>
        <strain evidence="3">DSM 16990</strain>
    </source>
</reference>
<dbReference type="AlphaFoldDB" id="A0A1M5JEG1"/>
<dbReference type="OrthoDB" id="664873at2"/>
<proteinExistence type="predicted"/>
<evidence type="ECO:0000256" key="1">
    <source>
        <dbReference type="SAM" id="Phobius"/>
    </source>
</evidence>
<dbReference type="STRING" id="288992.SAMN04488522_105298"/>